<evidence type="ECO:0000313" key="9">
    <source>
        <dbReference type="Proteomes" id="UP000553632"/>
    </source>
</evidence>
<keyword evidence="2 4" id="KW-0863">Zinc-finger</keyword>
<dbReference type="SUPFAM" id="SSF144232">
    <property type="entry name" value="HIT/MYND zinc finger-like"/>
    <property type="match status" value="1"/>
</dbReference>
<dbReference type="AlphaFoldDB" id="A0A7J6NLY7"/>
<dbReference type="EMBL" id="JABANO010010671">
    <property type="protein sequence ID" value="KAF4744740.1"/>
    <property type="molecule type" value="Genomic_DNA"/>
</dbReference>
<evidence type="ECO:0000259" key="6">
    <source>
        <dbReference type="PROSITE" id="PS51083"/>
    </source>
</evidence>
<sequence length="178" mass="20006">MFIEVTSGTSATRRSERPRRIGGAMKRVDDETRHQVAEARLLALERDQASGAVDTFDAADDVWEPSDDSDATPSGNGSHRRRRSRKADATEQSVIGTKRERKTLEMILVEDRAEAEKNPNLVNTFEACEVGESRHPSAKICSVCLFLAKYQCARCGMLYCSKRCHDIHRETKCIKFAE</sequence>
<dbReference type="GO" id="GO:0006338">
    <property type="term" value="P:chromatin remodeling"/>
    <property type="evidence" value="ECO:0007669"/>
    <property type="project" value="InterPro"/>
</dbReference>
<dbReference type="CDD" id="cd21437">
    <property type="entry name" value="zf-HIT_ZNHIT1_like"/>
    <property type="match status" value="1"/>
</dbReference>
<evidence type="ECO:0000313" key="8">
    <source>
        <dbReference type="EMBL" id="KAF4744740.1"/>
    </source>
</evidence>
<organism evidence="7 10">
    <name type="scientific">Perkinsus olseni</name>
    <name type="common">Perkinsus atlanticus</name>
    <dbReference type="NCBI Taxonomy" id="32597"/>
    <lineage>
        <taxon>Eukaryota</taxon>
        <taxon>Sar</taxon>
        <taxon>Alveolata</taxon>
        <taxon>Perkinsozoa</taxon>
        <taxon>Perkinsea</taxon>
        <taxon>Perkinsida</taxon>
        <taxon>Perkinsidae</taxon>
        <taxon>Perkinsus</taxon>
    </lineage>
</organism>
<dbReference type="Proteomes" id="UP000553632">
    <property type="component" value="Unassembled WGS sequence"/>
</dbReference>
<proteinExistence type="predicted"/>
<evidence type="ECO:0000256" key="3">
    <source>
        <dbReference type="ARBA" id="ARBA00022833"/>
    </source>
</evidence>
<evidence type="ECO:0000256" key="1">
    <source>
        <dbReference type="ARBA" id="ARBA00022723"/>
    </source>
</evidence>
<keyword evidence="3" id="KW-0862">Zinc</keyword>
<protein>
    <submittedName>
        <fullName evidence="7">Zinc finger HIT domain-containing protein 1</fullName>
    </submittedName>
</protein>
<dbReference type="InterPro" id="IPR007529">
    <property type="entry name" value="Znf_HIT"/>
</dbReference>
<accession>A0A7J6NLY7</accession>
<keyword evidence="9" id="KW-1185">Reference proteome</keyword>
<dbReference type="Gene3D" id="3.30.60.190">
    <property type="match status" value="1"/>
</dbReference>
<name>A0A7J6NLY7_PEROL</name>
<feature type="compositionally biased region" description="Acidic residues" evidence="5">
    <location>
        <begin position="58"/>
        <end position="70"/>
    </location>
</feature>
<evidence type="ECO:0000256" key="5">
    <source>
        <dbReference type="SAM" id="MobiDB-lite"/>
    </source>
</evidence>
<dbReference type="GO" id="GO:0005634">
    <property type="term" value="C:nucleus"/>
    <property type="evidence" value="ECO:0007669"/>
    <property type="project" value="UniProtKB-ARBA"/>
</dbReference>
<feature type="region of interest" description="Disordered" evidence="5">
    <location>
        <begin position="58"/>
        <end position="96"/>
    </location>
</feature>
<comment type="caution">
    <text evidence="7">The sequence shown here is derived from an EMBL/GenBank/DDBJ whole genome shotgun (WGS) entry which is preliminary data.</text>
</comment>
<dbReference type="Proteomes" id="UP000574390">
    <property type="component" value="Unassembled WGS sequence"/>
</dbReference>
<feature type="region of interest" description="Disordered" evidence="5">
    <location>
        <begin position="1"/>
        <end position="32"/>
    </location>
</feature>
<dbReference type="InterPro" id="IPR039723">
    <property type="entry name" value="Vps71/ZNHIT1"/>
</dbReference>
<feature type="domain" description="HIT-type" evidence="6">
    <location>
        <begin position="141"/>
        <end position="173"/>
    </location>
</feature>
<dbReference type="OMA" id="MICAFIR"/>
<dbReference type="PROSITE" id="PS51083">
    <property type="entry name" value="ZF_HIT"/>
    <property type="match status" value="1"/>
</dbReference>
<dbReference type="GO" id="GO:0008270">
    <property type="term" value="F:zinc ion binding"/>
    <property type="evidence" value="ECO:0007669"/>
    <property type="project" value="UniProtKB-UniRule"/>
</dbReference>
<dbReference type="EMBL" id="JABANM010037150">
    <property type="protein sequence ID" value="KAF4684686.1"/>
    <property type="molecule type" value="Genomic_DNA"/>
</dbReference>
<dbReference type="PANTHER" id="PTHR13093">
    <property type="entry name" value="ZINC FINGER HIT DOMAIN CONTAINING PROTEIN 1"/>
    <property type="match status" value="1"/>
</dbReference>
<evidence type="ECO:0000313" key="10">
    <source>
        <dbReference type="Proteomes" id="UP000574390"/>
    </source>
</evidence>
<evidence type="ECO:0000256" key="2">
    <source>
        <dbReference type="ARBA" id="ARBA00022771"/>
    </source>
</evidence>
<dbReference type="Pfam" id="PF04438">
    <property type="entry name" value="zf-HIT"/>
    <property type="match status" value="1"/>
</dbReference>
<evidence type="ECO:0000313" key="7">
    <source>
        <dbReference type="EMBL" id="KAF4684686.1"/>
    </source>
</evidence>
<gene>
    <name evidence="7" type="primary">ZNHIT1_2</name>
    <name evidence="8" type="synonym">ZNHIT1_1</name>
    <name evidence="7" type="ORF">FOZ62_010085</name>
    <name evidence="8" type="ORF">FOZ63_025572</name>
</gene>
<feature type="compositionally biased region" description="Polar residues" evidence="5">
    <location>
        <begin position="1"/>
        <end position="12"/>
    </location>
</feature>
<reference evidence="9 10" key="1">
    <citation type="submission" date="2020-04" db="EMBL/GenBank/DDBJ databases">
        <title>Perkinsus olseni comparative genomics.</title>
        <authorList>
            <person name="Bogema D.R."/>
        </authorList>
    </citation>
    <scope>NUCLEOTIDE SEQUENCE [LARGE SCALE GENOMIC DNA]</scope>
    <source>
        <strain evidence="7">ATCC PRA-205</strain>
        <strain evidence="8 9">ATCC PRA-207</strain>
    </source>
</reference>
<evidence type="ECO:0000256" key="4">
    <source>
        <dbReference type="PROSITE-ProRule" id="PRU00453"/>
    </source>
</evidence>
<keyword evidence="1" id="KW-0479">Metal-binding</keyword>